<reference evidence="7 8" key="1">
    <citation type="submission" date="2015-02" db="EMBL/GenBank/DDBJ databases">
        <authorList>
            <person name="Gomez-Escribano P.J."/>
        </authorList>
    </citation>
    <scope>NUCLEOTIDE SEQUENCE [LARGE SCALE GENOMIC DNA]</scope>
    <source>
        <strain evidence="8">C34 (DSM 42122 / NRRL B-24963)</strain>
    </source>
</reference>
<evidence type="ECO:0000256" key="6">
    <source>
        <dbReference type="ARBA" id="ARBA00023136"/>
    </source>
</evidence>
<dbReference type="Gene3D" id="2.60.40.2880">
    <property type="entry name" value="MmpS1-5, C-terminal soluble domain"/>
    <property type="match status" value="1"/>
</dbReference>
<dbReference type="Proteomes" id="UP000035016">
    <property type="component" value="Chromosome Chromosome"/>
</dbReference>
<dbReference type="KEGG" id="sle:sle_67040"/>
<keyword evidence="4" id="KW-0812">Transmembrane</keyword>
<evidence type="ECO:0000256" key="3">
    <source>
        <dbReference type="ARBA" id="ARBA00022475"/>
    </source>
</evidence>
<keyword evidence="6" id="KW-0472">Membrane</keyword>
<evidence type="ECO:0000256" key="5">
    <source>
        <dbReference type="ARBA" id="ARBA00022989"/>
    </source>
</evidence>
<keyword evidence="5" id="KW-1133">Transmembrane helix</keyword>
<evidence type="ECO:0000256" key="2">
    <source>
        <dbReference type="ARBA" id="ARBA00007531"/>
    </source>
</evidence>
<dbReference type="AlphaFoldDB" id="A0A0F7W642"/>
<dbReference type="Pfam" id="PF05423">
    <property type="entry name" value="Mycobact_memb"/>
    <property type="match status" value="1"/>
</dbReference>
<comment type="subcellular location">
    <subcellularLocation>
        <location evidence="1">Cell membrane</location>
    </subcellularLocation>
</comment>
<gene>
    <name evidence="7" type="primary">sle_67040</name>
</gene>
<evidence type="ECO:0000256" key="1">
    <source>
        <dbReference type="ARBA" id="ARBA00004236"/>
    </source>
</evidence>
<protein>
    <recommendedName>
        <fullName evidence="9">MmpS family membrane protein</fullName>
    </recommendedName>
</protein>
<organism evidence="7 8">
    <name type="scientific">Streptomyces leeuwenhoekii</name>
    <dbReference type="NCBI Taxonomy" id="1437453"/>
    <lineage>
        <taxon>Bacteria</taxon>
        <taxon>Bacillati</taxon>
        <taxon>Actinomycetota</taxon>
        <taxon>Actinomycetes</taxon>
        <taxon>Kitasatosporales</taxon>
        <taxon>Streptomycetaceae</taxon>
        <taxon>Streptomyces</taxon>
    </lineage>
</organism>
<dbReference type="GO" id="GO:0005886">
    <property type="term" value="C:plasma membrane"/>
    <property type="evidence" value="ECO:0007669"/>
    <property type="project" value="UniProtKB-SubCell"/>
</dbReference>
<evidence type="ECO:0000313" key="7">
    <source>
        <dbReference type="EMBL" id="CQR66158.1"/>
    </source>
</evidence>
<evidence type="ECO:0008006" key="9">
    <source>
        <dbReference type="Google" id="ProtNLM"/>
    </source>
</evidence>
<dbReference type="InterPro" id="IPR038468">
    <property type="entry name" value="MmpS_C"/>
</dbReference>
<name>A0A0F7W642_STRLW</name>
<proteinExistence type="inferred from homology"/>
<dbReference type="InterPro" id="IPR008693">
    <property type="entry name" value="MmpS"/>
</dbReference>
<comment type="similarity">
    <text evidence="2">Belongs to the MmpS family.</text>
</comment>
<keyword evidence="3" id="KW-1003">Cell membrane</keyword>
<evidence type="ECO:0000313" key="8">
    <source>
        <dbReference type="Proteomes" id="UP000035016"/>
    </source>
</evidence>
<evidence type="ECO:0000256" key="4">
    <source>
        <dbReference type="ARBA" id="ARBA00022692"/>
    </source>
</evidence>
<sequence length="157" mass="16312">MTWGVNHMNRISRSIASAFVAGGLALGLGACSDVADEAAKQVQEEVDKEVDKQISEEYQVTYEVTGEKVDSIEYNAGGGDASNPKLESVKNPTLPWKKTVTLRGIEAPSVMPLAVDLGDAAGKVSCKIVYKDKTLVEKSGAGAVSAAGCVAVSPIVG</sequence>
<dbReference type="EMBL" id="LN831790">
    <property type="protein sequence ID" value="CQR66158.1"/>
    <property type="molecule type" value="Genomic_DNA"/>
</dbReference>
<accession>A0A0F7W642</accession>